<proteinExistence type="predicted"/>
<name>A0A1H1NQ59_9CELL</name>
<evidence type="ECO:0000256" key="3">
    <source>
        <dbReference type="SAM" id="SignalP"/>
    </source>
</evidence>
<reference evidence="4 5" key="1">
    <citation type="submission" date="2016-10" db="EMBL/GenBank/DDBJ databases">
        <authorList>
            <person name="de Groot N.N."/>
        </authorList>
    </citation>
    <scope>NUCLEOTIDE SEQUENCE [LARGE SCALE GENOMIC DNA]</scope>
    <source>
        <strain evidence="4 5">DSM 22126</strain>
    </source>
</reference>
<accession>A0A1H1NQ59</accession>
<feature type="compositionally biased region" description="Acidic residues" evidence="1">
    <location>
        <begin position="137"/>
        <end position="147"/>
    </location>
</feature>
<evidence type="ECO:0000313" key="5">
    <source>
        <dbReference type="Proteomes" id="UP000185663"/>
    </source>
</evidence>
<feature type="compositionally biased region" description="Acidic residues" evidence="1">
    <location>
        <begin position="95"/>
        <end position="112"/>
    </location>
</feature>
<organism evidence="4 5">
    <name type="scientific">Paraoerskovia marina</name>
    <dbReference type="NCBI Taxonomy" id="545619"/>
    <lineage>
        <taxon>Bacteria</taxon>
        <taxon>Bacillati</taxon>
        <taxon>Actinomycetota</taxon>
        <taxon>Actinomycetes</taxon>
        <taxon>Micrococcales</taxon>
        <taxon>Cellulomonadaceae</taxon>
        <taxon>Paraoerskovia</taxon>
    </lineage>
</organism>
<dbReference type="RefSeq" id="WP_083371522.1">
    <property type="nucleotide sequence ID" value="NZ_LT629776.1"/>
</dbReference>
<keyword evidence="2" id="KW-1133">Transmembrane helix</keyword>
<dbReference type="OrthoDB" id="10019963at2"/>
<feature type="chain" id="PRO_5009255725" evidence="3">
    <location>
        <begin position="26"/>
        <end position="344"/>
    </location>
</feature>
<dbReference type="EMBL" id="LT629776">
    <property type="protein sequence ID" value="SDS01102.1"/>
    <property type="molecule type" value="Genomic_DNA"/>
</dbReference>
<feature type="compositionally biased region" description="Low complexity" evidence="1">
    <location>
        <begin position="23"/>
        <end position="39"/>
    </location>
</feature>
<feature type="compositionally biased region" description="Gly residues" evidence="1">
    <location>
        <begin position="122"/>
        <end position="133"/>
    </location>
</feature>
<dbReference type="AlphaFoldDB" id="A0A1H1NQ59"/>
<feature type="transmembrane region" description="Helical" evidence="2">
    <location>
        <begin position="311"/>
        <end position="331"/>
    </location>
</feature>
<evidence type="ECO:0000256" key="2">
    <source>
        <dbReference type="SAM" id="Phobius"/>
    </source>
</evidence>
<feature type="compositionally biased region" description="Low complexity" evidence="1">
    <location>
        <begin position="85"/>
        <end position="94"/>
    </location>
</feature>
<protein>
    <submittedName>
        <fullName evidence="4">LPXTG-motif cell wall anchor domain-containing protein</fullName>
    </submittedName>
</protein>
<keyword evidence="3" id="KW-0732">Signal</keyword>
<feature type="signal peptide" evidence="3">
    <location>
        <begin position="1"/>
        <end position="25"/>
    </location>
</feature>
<gene>
    <name evidence="4" type="ORF">SAMN04489860_0592</name>
</gene>
<sequence>MKTSRILASSVVAGALVLSAPLAAAAEDAPVESRTTSTDDGSDDTGDDAGDAAPGTPGVEEPAAGDAESAPLVGETSHGETGTPAATDETGAVAGEEETVGGEDDGSGDGDGDAAGSDDGSGDGSAGSDGDAGSGEEMTDEDLGEDEAEALPTEDDVAYAPIPLVWVDDPCGYGADAWYVGFQEEDVDTFEYLLASKADGYSELLVLTPEGTVSDVDGLYEVYEPDEFLVEAEEDFAVFAYQFTDETCTGDLPVADDGAILMLDGLGGELPEEVADVVTTPSAAPAAPAVLDAAVPAPAEPRALAKTGADAAVMALVAGGLVAAGGALLALRRRVSASTTRSAR</sequence>
<evidence type="ECO:0000256" key="1">
    <source>
        <dbReference type="SAM" id="MobiDB-lite"/>
    </source>
</evidence>
<keyword evidence="2" id="KW-0812">Transmembrane</keyword>
<evidence type="ECO:0000313" key="4">
    <source>
        <dbReference type="EMBL" id="SDS01102.1"/>
    </source>
</evidence>
<keyword evidence="2" id="KW-0472">Membrane</keyword>
<feature type="region of interest" description="Disordered" evidence="1">
    <location>
        <begin position="23"/>
        <end position="147"/>
    </location>
</feature>
<keyword evidence="5" id="KW-1185">Reference proteome</keyword>
<feature type="compositionally biased region" description="Acidic residues" evidence="1">
    <location>
        <begin position="40"/>
        <end position="50"/>
    </location>
</feature>
<dbReference type="NCBIfam" id="TIGR01167">
    <property type="entry name" value="LPXTG_anchor"/>
    <property type="match status" value="1"/>
</dbReference>
<dbReference type="STRING" id="545619.SAMN04489860_0592"/>
<dbReference type="Proteomes" id="UP000185663">
    <property type="component" value="Chromosome I"/>
</dbReference>